<reference evidence="2 3" key="1">
    <citation type="submission" date="2016-10" db="EMBL/GenBank/DDBJ databases">
        <authorList>
            <person name="de Groot N.N."/>
        </authorList>
    </citation>
    <scope>NUCLEOTIDE SEQUENCE [LARGE SCALE GENOMIC DNA]</scope>
    <source>
        <strain evidence="2 3">743A</strain>
    </source>
</reference>
<feature type="domain" description="ThuA-like" evidence="1">
    <location>
        <begin position="3"/>
        <end position="218"/>
    </location>
</feature>
<evidence type="ECO:0000313" key="2">
    <source>
        <dbReference type="EMBL" id="SFR68109.1"/>
    </source>
</evidence>
<accession>A0A1I6INA4</accession>
<dbReference type="Pfam" id="PF06283">
    <property type="entry name" value="ThuA"/>
    <property type="match status" value="1"/>
</dbReference>
<evidence type="ECO:0000313" key="3">
    <source>
        <dbReference type="Proteomes" id="UP000199659"/>
    </source>
</evidence>
<protein>
    <submittedName>
        <fullName evidence="2">Trehalose utilization protein</fullName>
    </submittedName>
</protein>
<keyword evidence="3" id="KW-1185">Reference proteome</keyword>
<gene>
    <name evidence="2" type="ORF">SAMN05661086_00926</name>
</gene>
<evidence type="ECO:0000259" key="1">
    <source>
        <dbReference type="Pfam" id="PF06283"/>
    </source>
</evidence>
<dbReference type="InterPro" id="IPR009381">
    <property type="entry name" value="Trehalose_catabolism_ThuA_prok"/>
</dbReference>
<dbReference type="InterPro" id="IPR029062">
    <property type="entry name" value="Class_I_gatase-like"/>
</dbReference>
<dbReference type="AlphaFoldDB" id="A0A1I6INA4"/>
<dbReference type="Proteomes" id="UP000199659">
    <property type="component" value="Unassembled WGS sequence"/>
</dbReference>
<dbReference type="Gene3D" id="3.40.50.880">
    <property type="match status" value="1"/>
</dbReference>
<organism evidence="2 3">
    <name type="scientific">Anaeromicropila populeti</name>
    <dbReference type="NCBI Taxonomy" id="37658"/>
    <lineage>
        <taxon>Bacteria</taxon>
        <taxon>Bacillati</taxon>
        <taxon>Bacillota</taxon>
        <taxon>Clostridia</taxon>
        <taxon>Lachnospirales</taxon>
        <taxon>Lachnospiraceae</taxon>
        <taxon>Anaeromicropila</taxon>
    </lineage>
</organism>
<dbReference type="EMBL" id="FOYZ01000003">
    <property type="protein sequence ID" value="SFR68109.1"/>
    <property type="molecule type" value="Genomic_DNA"/>
</dbReference>
<sequence length="238" mass="28087">MIRVTIWNEFIHERENEKIKEIYPQGIHGCIKSFLERNEDMEITCRTLDMPNQGLEEDILRKTDVLIWWSHIKQEELTDENARRVQKYVQRGMGFIGLHSAHFSKVLKALLGTSMTLKWRHGDKERLWCINKIHPIAKGIPECITLPKEEMYGEYFDIPAPDDIIFLGWFSGGEVFRSGVTFHSGYGKIFYFQPGHEEYPIYHIDEIQRIIINAVYWAYQENKSMEELECTAVEKPME</sequence>
<dbReference type="InterPro" id="IPR029010">
    <property type="entry name" value="ThuA-like"/>
</dbReference>
<dbReference type="OrthoDB" id="252909at2"/>
<dbReference type="SUPFAM" id="SSF52317">
    <property type="entry name" value="Class I glutamine amidotransferase-like"/>
    <property type="match status" value="1"/>
</dbReference>
<dbReference type="STRING" id="37658.SAMN05661086_00926"/>
<dbReference type="PIRSF" id="PIRSF030013">
    <property type="entry name" value="ThuA"/>
    <property type="match status" value="1"/>
</dbReference>
<name>A0A1I6INA4_9FIRM</name>
<proteinExistence type="predicted"/>
<dbReference type="RefSeq" id="WP_092559534.1">
    <property type="nucleotide sequence ID" value="NZ_FOYZ01000003.1"/>
</dbReference>